<evidence type="ECO:0000256" key="1">
    <source>
        <dbReference type="ARBA" id="ARBA00022679"/>
    </source>
</evidence>
<name>A0A6B2K1H8_9RHOB</name>
<dbReference type="PANTHER" id="PTHR46401:SF2">
    <property type="entry name" value="GLYCOSYLTRANSFERASE WBBK-RELATED"/>
    <property type="match status" value="1"/>
</dbReference>
<dbReference type="PANTHER" id="PTHR46401">
    <property type="entry name" value="GLYCOSYLTRANSFERASE WBBK-RELATED"/>
    <property type="match status" value="1"/>
</dbReference>
<sequence length="389" mass="41398">MPSARLLDVSRLVSRAGRVLTGVDRVEAAYLRALLAAPEPLFGLVRTPLGYLLLDEAGLRASLPALVAGADWGRAGPLARLTRPGAPERAAAEATLRRRAIARAPHARLASLLTRRLPHGTACLLVGHTGLTEEALSAMKSVPGAIVTAFIHDTIPLDHPEYCRPGTAQRFTEMLAATAAHADLILTSTGAAATSIRRRLPVPLPVRGVPLGVDLAPPEPLPDGLSPTAPYFIAIGTLEPRKNLGLLLDVWEELAERPQLYLCGTRGWENPVFFARLDEAPAEVIERPGLTDGQLATLLSGARALLMPSLAEGFGLPAHEALARGVPVVALDLPVWRESLGDRPVYLRESDAYQWRASVSALAADAGGGAPPYEPPDWASHFKVVLSMT</sequence>
<dbReference type="Proteomes" id="UP000474757">
    <property type="component" value="Unassembled WGS sequence"/>
</dbReference>
<accession>A0A6B2K1H8</accession>
<evidence type="ECO:0000313" key="3">
    <source>
        <dbReference type="Proteomes" id="UP000474757"/>
    </source>
</evidence>
<dbReference type="SUPFAM" id="SSF53756">
    <property type="entry name" value="UDP-Glycosyltransferase/glycogen phosphorylase"/>
    <property type="match status" value="1"/>
</dbReference>
<keyword evidence="1 2" id="KW-0808">Transferase</keyword>
<gene>
    <name evidence="2" type="ORF">GZA08_17940</name>
</gene>
<dbReference type="AlphaFoldDB" id="A0A6B2K1H8"/>
<dbReference type="Pfam" id="PF13692">
    <property type="entry name" value="Glyco_trans_1_4"/>
    <property type="match status" value="1"/>
</dbReference>
<evidence type="ECO:0000313" key="2">
    <source>
        <dbReference type="EMBL" id="NDV02849.1"/>
    </source>
</evidence>
<comment type="caution">
    <text evidence="2">The sequence shown here is derived from an EMBL/GenBank/DDBJ whole genome shotgun (WGS) entry which is preliminary data.</text>
</comment>
<proteinExistence type="predicted"/>
<protein>
    <submittedName>
        <fullName evidence="2">Glycosyltransferase family 4 protein</fullName>
    </submittedName>
</protein>
<dbReference type="Gene3D" id="3.40.50.2000">
    <property type="entry name" value="Glycogen Phosphorylase B"/>
    <property type="match status" value="1"/>
</dbReference>
<reference evidence="2 3" key="1">
    <citation type="submission" date="2020-02" db="EMBL/GenBank/DDBJ databases">
        <title>Pseudoroseicyclus tamarix, sp. nov., isolated from offshore sediment of a Tamarix chinensis forest.</title>
        <authorList>
            <person name="Gai Y."/>
        </authorList>
    </citation>
    <scope>NUCLEOTIDE SEQUENCE [LARGE SCALE GENOMIC DNA]</scope>
    <source>
        <strain evidence="2 3">CLL3-39</strain>
    </source>
</reference>
<dbReference type="EMBL" id="JAAGAB010000004">
    <property type="protein sequence ID" value="NDV02849.1"/>
    <property type="molecule type" value="Genomic_DNA"/>
</dbReference>
<keyword evidence="3" id="KW-1185">Reference proteome</keyword>
<dbReference type="RefSeq" id="WP_163896150.1">
    <property type="nucleotide sequence ID" value="NZ_JAAFYS010000004.1"/>
</dbReference>
<organism evidence="2 3">
    <name type="scientific">Pseudoroseicyclus tamaricis</name>
    <dbReference type="NCBI Taxonomy" id="2705421"/>
    <lineage>
        <taxon>Bacteria</taxon>
        <taxon>Pseudomonadati</taxon>
        <taxon>Pseudomonadota</taxon>
        <taxon>Alphaproteobacteria</taxon>
        <taxon>Rhodobacterales</taxon>
        <taxon>Paracoccaceae</taxon>
        <taxon>Pseudoroseicyclus</taxon>
    </lineage>
</organism>
<dbReference type="GO" id="GO:0016757">
    <property type="term" value="F:glycosyltransferase activity"/>
    <property type="evidence" value="ECO:0007669"/>
    <property type="project" value="TreeGrafter"/>
</dbReference>